<dbReference type="OrthoDB" id="9811314at2"/>
<dbReference type="PATRIC" id="fig|89059.3.peg.325"/>
<dbReference type="Gene3D" id="3.30.830.10">
    <property type="entry name" value="Metalloenzyme, LuxS/M16 peptidase-like"/>
    <property type="match status" value="2"/>
</dbReference>
<comment type="caution">
    <text evidence="3">The sequence shown here is derived from an EMBL/GenBank/DDBJ whole genome shotgun (WGS) entry which is preliminary data.</text>
</comment>
<dbReference type="SUPFAM" id="SSF63411">
    <property type="entry name" value="LuxS/MPP-like metallohydrolase"/>
    <property type="match status" value="2"/>
</dbReference>
<dbReference type="InterPro" id="IPR007863">
    <property type="entry name" value="Peptidase_M16_C"/>
</dbReference>
<evidence type="ECO:0000259" key="2">
    <source>
        <dbReference type="Pfam" id="PF05193"/>
    </source>
</evidence>
<dbReference type="RefSeq" id="WP_156408578.1">
    <property type="nucleotide sequence ID" value="NZ_JBHUGU010000002.1"/>
</dbReference>
<name>A0A0R2KC02_9LACO</name>
<accession>A0A0R2KC02</accession>
<evidence type="ECO:0000313" key="4">
    <source>
        <dbReference type="Proteomes" id="UP000051491"/>
    </source>
</evidence>
<dbReference type="InterPro" id="IPR011249">
    <property type="entry name" value="Metalloenz_LuxS/M16"/>
</dbReference>
<gene>
    <name evidence="3" type="ORF">IV43_GL000320</name>
</gene>
<dbReference type="InterPro" id="IPR050361">
    <property type="entry name" value="MPP/UQCRC_Complex"/>
</dbReference>
<proteinExistence type="predicted"/>
<protein>
    <submittedName>
        <fullName evidence="3">M16 family peptidase</fullName>
    </submittedName>
</protein>
<organism evidence="3 4">
    <name type="scientific">Ligilactobacillus acidipiscis</name>
    <dbReference type="NCBI Taxonomy" id="89059"/>
    <lineage>
        <taxon>Bacteria</taxon>
        <taxon>Bacillati</taxon>
        <taxon>Bacillota</taxon>
        <taxon>Bacilli</taxon>
        <taxon>Lactobacillales</taxon>
        <taxon>Lactobacillaceae</taxon>
        <taxon>Ligilactobacillus</taxon>
    </lineage>
</organism>
<sequence length="435" mass="49477">MKVQKLNYPQFNETLYRTTLFNGLTVNLLPREGFHKTYAVMTTNYGSVDTQFVNSQGKQVDVLAGTAHFLEHKLFEKEDHDAFDVFGEYGADVNAFTSFTKTSFLFSTTQNLSKCLETLLDFVQEPYFSTQTVEKEKGIIGEEISMYDDDADWQLFFGILKNLYPKDPLSVDIAGTKDTIAQIDPQVLYDCYNEYYQPANMDLFVVGGFDLTEVLDVIEADQAKKDFNAFQNNNELPLFLGKSGSDIRTFAEKTLNVTRPKSMIGIKGMQETPQKRAGLKYKLELELGLYLLFGESSLLFQELFQAGIVDDSFNYELEMERGFHFAVISGDTFRFEEMEERIKKTIAHAPEILANSSTELELAKKEFLGQYIQAQNSLESIANGYDGKLFDHATLFDYAELVPQVSLADVCAAIERLFRPQVISTFRVMPVNEEK</sequence>
<dbReference type="PANTHER" id="PTHR11851">
    <property type="entry name" value="METALLOPROTEASE"/>
    <property type="match status" value="1"/>
</dbReference>
<evidence type="ECO:0000313" key="3">
    <source>
        <dbReference type="EMBL" id="KRN86891.1"/>
    </source>
</evidence>
<dbReference type="PANTHER" id="PTHR11851:SF134">
    <property type="entry name" value="ZINC-DEPENDENT PROTEASE"/>
    <property type="match status" value="1"/>
</dbReference>
<dbReference type="Pfam" id="PF05193">
    <property type="entry name" value="Peptidase_M16_C"/>
    <property type="match status" value="1"/>
</dbReference>
<dbReference type="NCBIfam" id="NF047421">
    <property type="entry name" value="YfmH_fam"/>
    <property type="match status" value="1"/>
</dbReference>
<dbReference type="InterPro" id="IPR011765">
    <property type="entry name" value="Pept_M16_N"/>
</dbReference>
<feature type="domain" description="Peptidase M16 N-terminal" evidence="1">
    <location>
        <begin position="63"/>
        <end position="176"/>
    </location>
</feature>
<dbReference type="Pfam" id="PF00675">
    <property type="entry name" value="Peptidase_M16"/>
    <property type="match status" value="1"/>
</dbReference>
<feature type="domain" description="Peptidase M16 C-terminal" evidence="2">
    <location>
        <begin position="183"/>
        <end position="348"/>
    </location>
</feature>
<dbReference type="GO" id="GO:0046872">
    <property type="term" value="F:metal ion binding"/>
    <property type="evidence" value="ECO:0007669"/>
    <property type="project" value="InterPro"/>
</dbReference>
<dbReference type="Proteomes" id="UP000051491">
    <property type="component" value="Unassembled WGS sequence"/>
</dbReference>
<dbReference type="STRING" id="89059.LAC1533_1545"/>
<dbReference type="EMBL" id="JQBK01000012">
    <property type="protein sequence ID" value="KRN86891.1"/>
    <property type="molecule type" value="Genomic_DNA"/>
</dbReference>
<dbReference type="AlphaFoldDB" id="A0A0R2KC02"/>
<evidence type="ECO:0000259" key="1">
    <source>
        <dbReference type="Pfam" id="PF00675"/>
    </source>
</evidence>
<reference evidence="3 4" key="1">
    <citation type="journal article" date="2015" name="Genome Announc.">
        <title>Expanding the biotechnology potential of lactobacilli through comparative genomics of 213 strains and associated genera.</title>
        <authorList>
            <person name="Sun Z."/>
            <person name="Harris H.M."/>
            <person name="McCann A."/>
            <person name="Guo C."/>
            <person name="Argimon S."/>
            <person name="Zhang W."/>
            <person name="Yang X."/>
            <person name="Jeffery I.B."/>
            <person name="Cooney J.C."/>
            <person name="Kagawa T.F."/>
            <person name="Liu W."/>
            <person name="Song Y."/>
            <person name="Salvetti E."/>
            <person name="Wrobel A."/>
            <person name="Rasinkangas P."/>
            <person name="Parkhill J."/>
            <person name="Rea M.C."/>
            <person name="O'Sullivan O."/>
            <person name="Ritari J."/>
            <person name="Douillard F.P."/>
            <person name="Paul Ross R."/>
            <person name="Yang R."/>
            <person name="Briner A.E."/>
            <person name="Felis G.E."/>
            <person name="de Vos W.M."/>
            <person name="Barrangou R."/>
            <person name="Klaenhammer T.R."/>
            <person name="Caufield P.W."/>
            <person name="Cui Y."/>
            <person name="Zhang H."/>
            <person name="O'Toole P.W."/>
        </authorList>
    </citation>
    <scope>NUCLEOTIDE SEQUENCE [LARGE SCALE GENOMIC DNA]</scope>
    <source>
        <strain evidence="3 4">DSM 15353</strain>
    </source>
</reference>